<dbReference type="InterPro" id="IPR000701">
    <property type="entry name" value="SuccDH_FuR_B_TM-su"/>
</dbReference>
<evidence type="ECO:0000313" key="14">
    <source>
        <dbReference type="EMBL" id="MDO6457033.1"/>
    </source>
</evidence>
<dbReference type="InterPro" id="IPR014314">
    <property type="entry name" value="Succ_DH_cytb556"/>
</dbReference>
<dbReference type="Gene3D" id="1.20.1300.10">
    <property type="entry name" value="Fumarate reductase/succinate dehydrogenase, transmembrane subunit"/>
    <property type="match status" value="1"/>
</dbReference>
<dbReference type="OrthoDB" id="9799441at2"/>
<dbReference type="EMBL" id="JAUOPJ010000006">
    <property type="protein sequence ID" value="MDO6457033.1"/>
    <property type="molecule type" value="Genomic_DNA"/>
</dbReference>
<evidence type="ECO:0000256" key="11">
    <source>
        <dbReference type="ARBA" id="ARBA00025912"/>
    </source>
</evidence>
<feature type="transmembrane region" description="Helical" evidence="13">
    <location>
        <begin position="112"/>
        <end position="131"/>
    </location>
</feature>
<dbReference type="EMBL" id="FORY01000006">
    <property type="protein sequence ID" value="SFJ57938.1"/>
    <property type="molecule type" value="Genomic_DNA"/>
</dbReference>
<dbReference type="CDD" id="cd03499">
    <property type="entry name" value="SQR_TypeC_SdhC"/>
    <property type="match status" value="1"/>
</dbReference>
<evidence type="ECO:0000256" key="3">
    <source>
        <dbReference type="ARBA" id="ARBA00007244"/>
    </source>
</evidence>
<keyword evidence="5 12" id="KW-0349">Heme</keyword>
<dbReference type="Proteomes" id="UP001169823">
    <property type="component" value="Unassembled WGS sequence"/>
</dbReference>
<feature type="transmembrane region" description="Helical" evidence="13">
    <location>
        <begin position="30"/>
        <end position="54"/>
    </location>
</feature>
<evidence type="ECO:0000256" key="7">
    <source>
        <dbReference type="ARBA" id="ARBA00022723"/>
    </source>
</evidence>
<proteinExistence type="inferred from homology"/>
<evidence type="ECO:0000256" key="4">
    <source>
        <dbReference type="ARBA" id="ARBA00020076"/>
    </source>
</evidence>
<dbReference type="Proteomes" id="UP000183299">
    <property type="component" value="Unassembled WGS sequence"/>
</dbReference>
<evidence type="ECO:0000256" key="12">
    <source>
        <dbReference type="PIRSR" id="PIRSR000178-1"/>
    </source>
</evidence>
<dbReference type="PANTHER" id="PTHR10978:SF5">
    <property type="entry name" value="SUCCINATE DEHYDROGENASE CYTOCHROME B560 SUBUNIT, MITOCHONDRIAL"/>
    <property type="match status" value="1"/>
</dbReference>
<evidence type="ECO:0000256" key="6">
    <source>
        <dbReference type="ARBA" id="ARBA00022692"/>
    </source>
</evidence>
<evidence type="ECO:0000256" key="8">
    <source>
        <dbReference type="ARBA" id="ARBA00022989"/>
    </source>
</evidence>
<reference evidence="15 16" key="1">
    <citation type="submission" date="2016-10" db="EMBL/GenBank/DDBJ databases">
        <authorList>
            <person name="de Groot N.N."/>
        </authorList>
    </citation>
    <scope>NUCLEOTIDE SEQUENCE [LARGE SCALE GENOMIC DNA]</scope>
    <source>
        <strain evidence="15 16">CGMCC 1.8891</strain>
    </source>
</reference>
<feature type="transmembrane region" description="Helical" evidence="13">
    <location>
        <begin position="66"/>
        <end position="87"/>
    </location>
</feature>
<accession>A0A1I3SGS1</accession>
<dbReference type="AlphaFoldDB" id="A0A1I3SGS1"/>
<evidence type="ECO:0000256" key="10">
    <source>
        <dbReference type="ARBA" id="ARBA00023136"/>
    </source>
</evidence>
<evidence type="ECO:0000256" key="2">
    <source>
        <dbReference type="ARBA" id="ARBA00004370"/>
    </source>
</evidence>
<dbReference type="Pfam" id="PF01127">
    <property type="entry name" value="Sdh_cyt"/>
    <property type="match status" value="1"/>
</dbReference>
<sequence>MADVNRGNRPLSPFMIGPYYRPQMTSISSIMVRITGIASLGSVFLVICWFLAAATSESAFNCFNDLYGSWIGNIVMLAAAWAIWYHMLGRVRHVIWDFGYCLDVETSEKMGWGMFIGATVLTVLTALVFLIF</sequence>
<dbReference type="InterPro" id="IPR034804">
    <property type="entry name" value="SQR/QFR_C/D"/>
</dbReference>
<gene>
    <name evidence="14" type="primary">sdhC</name>
    <name evidence="14" type="ORF">Q4494_08100</name>
    <name evidence="15" type="ORF">SAMN04488138_106212</name>
</gene>
<keyword evidence="8 13" id="KW-1133">Transmembrane helix</keyword>
<comment type="function">
    <text evidence="1">Membrane-anchoring subunit of succinate dehydrogenase (SDH).</text>
</comment>
<dbReference type="GO" id="GO:0016020">
    <property type="term" value="C:membrane"/>
    <property type="evidence" value="ECO:0007669"/>
    <property type="project" value="UniProtKB-SubCell"/>
</dbReference>
<dbReference type="GO" id="GO:0006099">
    <property type="term" value="P:tricarboxylic acid cycle"/>
    <property type="evidence" value="ECO:0007669"/>
    <property type="project" value="InterPro"/>
</dbReference>
<dbReference type="PIRSF" id="PIRSF000178">
    <property type="entry name" value="SDH_cyt_b560"/>
    <property type="match status" value="1"/>
</dbReference>
<protein>
    <recommendedName>
        <fullName evidence="4">Succinate dehydrogenase cytochrome b556 subunit</fullName>
    </recommendedName>
</protein>
<dbReference type="GO" id="GO:0046872">
    <property type="term" value="F:metal ion binding"/>
    <property type="evidence" value="ECO:0007669"/>
    <property type="project" value="UniProtKB-KW"/>
</dbReference>
<feature type="binding site" description="axial binding residue" evidence="12">
    <location>
        <position position="86"/>
    </location>
    <ligand>
        <name>heme</name>
        <dbReference type="ChEBI" id="CHEBI:30413"/>
        <note>ligand shared with second transmembrane subunit</note>
    </ligand>
    <ligandPart>
        <name>Fe</name>
        <dbReference type="ChEBI" id="CHEBI:18248"/>
    </ligandPart>
</feature>
<comment type="cofactor">
    <cofactor evidence="12">
        <name>heme</name>
        <dbReference type="ChEBI" id="CHEBI:30413"/>
    </cofactor>
    <text evidence="12">The heme is bound between the two transmembrane subunits.</text>
</comment>
<dbReference type="NCBIfam" id="TIGR02970">
    <property type="entry name" value="succ_dehyd_cytB"/>
    <property type="match status" value="1"/>
</dbReference>
<evidence type="ECO:0000313" key="15">
    <source>
        <dbReference type="EMBL" id="SFJ57938.1"/>
    </source>
</evidence>
<dbReference type="GO" id="GO:0009055">
    <property type="term" value="F:electron transfer activity"/>
    <property type="evidence" value="ECO:0007669"/>
    <property type="project" value="InterPro"/>
</dbReference>
<reference evidence="14" key="2">
    <citation type="submission" date="2023-07" db="EMBL/GenBank/DDBJ databases">
        <title>Genome content predicts the carbon catabolic preferences of heterotrophic bacteria.</title>
        <authorList>
            <person name="Gralka M."/>
        </authorList>
    </citation>
    <scope>NUCLEOTIDE SEQUENCE</scope>
    <source>
        <strain evidence="14">I2M02</strain>
    </source>
</reference>
<evidence type="ECO:0000256" key="13">
    <source>
        <dbReference type="SAM" id="Phobius"/>
    </source>
</evidence>
<keyword evidence="10 13" id="KW-0472">Membrane</keyword>
<evidence type="ECO:0000256" key="9">
    <source>
        <dbReference type="ARBA" id="ARBA00023004"/>
    </source>
</evidence>
<dbReference type="RefSeq" id="WP_066606762.1">
    <property type="nucleotide sequence ID" value="NZ_FORY01000006.1"/>
</dbReference>
<dbReference type="STRING" id="576117.SAMN04488138_106212"/>
<organism evidence="15 16">
    <name type="scientific">Celeribacter halophilus</name>
    <dbReference type="NCBI Taxonomy" id="576117"/>
    <lineage>
        <taxon>Bacteria</taxon>
        <taxon>Pseudomonadati</taxon>
        <taxon>Pseudomonadota</taxon>
        <taxon>Alphaproteobacteria</taxon>
        <taxon>Rhodobacterales</taxon>
        <taxon>Roseobacteraceae</taxon>
        <taxon>Celeribacter</taxon>
    </lineage>
</organism>
<dbReference type="PANTHER" id="PTHR10978">
    <property type="entry name" value="SUCCINATE DEHYDROGENASE CYTOCHROME B560 SUBUNIT"/>
    <property type="match status" value="1"/>
</dbReference>
<keyword evidence="16" id="KW-1185">Reference proteome</keyword>
<name>A0A1I3SGS1_9RHOB</name>
<comment type="subunit">
    <text evidence="11">Part of an enzyme complex containing four subunits: a flavoprotein, an iron-sulfur protein, plus two membrane-anchoring proteins, SdhC and SdhD. The complex can form homotrimers.</text>
</comment>
<dbReference type="SUPFAM" id="SSF81343">
    <property type="entry name" value="Fumarate reductase respiratory complex transmembrane subunits"/>
    <property type="match status" value="1"/>
</dbReference>
<evidence type="ECO:0000256" key="5">
    <source>
        <dbReference type="ARBA" id="ARBA00022617"/>
    </source>
</evidence>
<dbReference type="GeneID" id="98665344"/>
<keyword evidence="6 13" id="KW-0812">Transmembrane</keyword>
<comment type="subcellular location">
    <subcellularLocation>
        <location evidence="2">Membrane</location>
    </subcellularLocation>
</comment>
<evidence type="ECO:0000256" key="1">
    <source>
        <dbReference type="ARBA" id="ARBA00004050"/>
    </source>
</evidence>
<comment type="similarity">
    <text evidence="3">Belongs to the cytochrome b560 family.</text>
</comment>
<keyword evidence="7 12" id="KW-0479">Metal-binding</keyword>
<evidence type="ECO:0000313" key="16">
    <source>
        <dbReference type="Proteomes" id="UP000183299"/>
    </source>
</evidence>
<keyword evidence="9 12" id="KW-0408">Iron</keyword>